<evidence type="ECO:0000313" key="1">
    <source>
        <dbReference type="EMBL" id="MPC07831.1"/>
    </source>
</evidence>
<reference evidence="1 2" key="1">
    <citation type="submission" date="2019-05" db="EMBL/GenBank/DDBJ databases">
        <title>Another draft genome of Portunus trituberculatus and its Hox gene families provides insights of decapod evolution.</title>
        <authorList>
            <person name="Jeong J.-H."/>
            <person name="Song I."/>
            <person name="Kim S."/>
            <person name="Choi T."/>
            <person name="Kim D."/>
            <person name="Ryu S."/>
            <person name="Kim W."/>
        </authorList>
    </citation>
    <scope>NUCLEOTIDE SEQUENCE [LARGE SCALE GENOMIC DNA]</scope>
    <source>
        <tissue evidence="1">Muscle</tissue>
    </source>
</reference>
<accession>A0A5B7CGC9</accession>
<dbReference type="Proteomes" id="UP000324222">
    <property type="component" value="Unassembled WGS sequence"/>
</dbReference>
<name>A0A5B7CGC9_PORTR</name>
<proteinExistence type="predicted"/>
<organism evidence="1 2">
    <name type="scientific">Portunus trituberculatus</name>
    <name type="common">Swimming crab</name>
    <name type="synonym">Neptunus trituberculatus</name>
    <dbReference type="NCBI Taxonomy" id="210409"/>
    <lineage>
        <taxon>Eukaryota</taxon>
        <taxon>Metazoa</taxon>
        <taxon>Ecdysozoa</taxon>
        <taxon>Arthropoda</taxon>
        <taxon>Crustacea</taxon>
        <taxon>Multicrustacea</taxon>
        <taxon>Malacostraca</taxon>
        <taxon>Eumalacostraca</taxon>
        <taxon>Eucarida</taxon>
        <taxon>Decapoda</taxon>
        <taxon>Pleocyemata</taxon>
        <taxon>Brachyura</taxon>
        <taxon>Eubrachyura</taxon>
        <taxon>Portunoidea</taxon>
        <taxon>Portunidae</taxon>
        <taxon>Portuninae</taxon>
        <taxon>Portunus</taxon>
    </lineage>
</organism>
<keyword evidence="2" id="KW-1185">Reference proteome</keyword>
<evidence type="ECO:0000313" key="2">
    <source>
        <dbReference type="Proteomes" id="UP000324222"/>
    </source>
</evidence>
<dbReference type="AlphaFoldDB" id="A0A5B7CGC9"/>
<sequence length="85" mass="9214">MLIPDWLPLKVPRITSPLPWFGYLDVLRTPTLSLHPPRCASRPHNTPASPPAPRQIRADASAAPLGDIGGTFCLSFKPVTTPLCC</sequence>
<dbReference type="EMBL" id="VSRR010000009">
    <property type="protein sequence ID" value="MPC07831.1"/>
    <property type="molecule type" value="Genomic_DNA"/>
</dbReference>
<gene>
    <name evidence="1" type="ORF">E2C01_000398</name>
</gene>
<comment type="caution">
    <text evidence="1">The sequence shown here is derived from an EMBL/GenBank/DDBJ whole genome shotgun (WGS) entry which is preliminary data.</text>
</comment>
<protein>
    <submittedName>
        <fullName evidence="1">Uncharacterized protein</fullName>
    </submittedName>
</protein>